<evidence type="ECO:0000313" key="2">
    <source>
        <dbReference type="EMBL" id="GLQ28072.1"/>
    </source>
</evidence>
<dbReference type="RefSeq" id="WP_284374510.1">
    <property type="nucleotide sequence ID" value="NZ_BSNL01000001.1"/>
</dbReference>
<dbReference type="EMBL" id="BSNL01000001">
    <property type="protein sequence ID" value="GLQ28072.1"/>
    <property type="molecule type" value="Genomic_DNA"/>
</dbReference>
<evidence type="ECO:0000256" key="1">
    <source>
        <dbReference type="SAM" id="Phobius"/>
    </source>
</evidence>
<keyword evidence="3" id="KW-1185">Reference proteome</keyword>
<name>A0ABQ5VMC1_9RHOB</name>
<reference evidence="2" key="2">
    <citation type="submission" date="2023-01" db="EMBL/GenBank/DDBJ databases">
        <title>Draft genome sequence of Sulfitobacter pacificus strain NBRC 109915.</title>
        <authorList>
            <person name="Sun Q."/>
            <person name="Mori K."/>
        </authorList>
    </citation>
    <scope>NUCLEOTIDE SEQUENCE</scope>
    <source>
        <strain evidence="2">NBRC 109915</strain>
    </source>
</reference>
<keyword evidence="1" id="KW-1133">Transmembrane helix</keyword>
<feature type="transmembrane region" description="Helical" evidence="1">
    <location>
        <begin position="31"/>
        <end position="52"/>
    </location>
</feature>
<keyword evidence="1" id="KW-0472">Membrane</keyword>
<organism evidence="2 3">
    <name type="scientific">Sulfitobacter pacificus</name>
    <dbReference type="NCBI Taxonomy" id="1499314"/>
    <lineage>
        <taxon>Bacteria</taxon>
        <taxon>Pseudomonadati</taxon>
        <taxon>Pseudomonadota</taxon>
        <taxon>Alphaproteobacteria</taxon>
        <taxon>Rhodobacterales</taxon>
        <taxon>Roseobacteraceae</taxon>
        <taxon>Sulfitobacter</taxon>
    </lineage>
</organism>
<reference evidence="2" key="1">
    <citation type="journal article" date="2014" name="Int. J. Syst. Evol. Microbiol.">
        <title>Complete genome of a new Firmicutes species belonging to the dominant human colonic microbiota ('Ruminococcus bicirculans') reveals two chromosomes and a selective capacity to utilize plant glucans.</title>
        <authorList>
            <consortium name="NISC Comparative Sequencing Program"/>
            <person name="Wegmann U."/>
            <person name="Louis P."/>
            <person name="Goesmann A."/>
            <person name="Henrissat B."/>
            <person name="Duncan S.H."/>
            <person name="Flint H.J."/>
        </authorList>
    </citation>
    <scope>NUCLEOTIDE SEQUENCE</scope>
    <source>
        <strain evidence="2">NBRC 109915</strain>
    </source>
</reference>
<accession>A0ABQ5VMC1</accession>
<keyword evidence="1" id="KW-0812">Transmembrane</keyword>
<feature type="transmembrane region" description="Helical" evidence="1">
    <location>
        <begin position="64"/>
        <end position="85"/>
    </location>
</feature>
<proteinExistence type="predicted"/>
<protein>
    <submittedName>
        <fullName evidence="2">Uncharacterized protein</fullName>
    </submittedName>
</protein>
<evidence type="ECO:0000313" key="3">
    <source>
        <dbReference type="Proteomes" id="UP001161388"/>
    </source>
</evidence>
<dbReference type="Proteomes" id="UP001161388">
    <property type="component" value="Unassembled WGS sequence"/>
</dbReference>
<comment type="caution">
    <text evidence="2">The sequence shown here is derived from an EMBL/GenBank/DDBJ whole genome shotgun (WGS) entry which is preliminary data.</text>
</comment>
<gene>
    <name evidence="2" type="ORF">GCM10007927_28750</name>
</gene>
<sequence length="98" mass="10760">MQQPSENWKRLRHAVLDRAHRTAIEPFSPVYNVYVAVCAVYLAGFAHFNLFADGAELNLFSASLLIAAAFSGALVPLLTGAVVTLHLTSRRLQHLVNT</sequence>